<comment type="caution">
    <text evidence="1">The sequence shown here is derived from an EMBL/GenBank/DDBJ whole genome shotgun (WGS) entry which is preliminary data.</text>
</comment>
<dbReference type="AlphaFoldDB" id="A0A420UBS9"/>
<accession>A0A420UBS9</accession>
<name>A0A420UBS9_GIBIN</name>
<organism evidence="1 2">
    <name type="scientific">Gibberella intermedia</name>
    <name type="common">Bulb rot disease fungus</name>
    <name type="synonym">Fusarium proliferatum</name>
    <dbReference type="NCBI Taxonomy" id="948311"/>
    <lineage>
        <taxon>Eukaryota</taxon>
        <taxon>Fungi</taxon>
        <taxon>Dikarya</taxon>
        <taxon>Ascomycota</taxon>
        <taxon>Pezizomycotina</taxon>
        <taxon>Sordariomycetes</taxon>
        <taxon>Hypocreomycetidae</taxon>
        <taxon>Hypocreales</taxon>
        <taxon>Nectriaceae</taxon>
        <taxon>Fusarium</taxon>
        <taxon>Fusarium fujikuroi species complex</taxon>
    </lineage>
</organism>
<dbReference type="Proteomes" id="UP000283569">
    <property type="component" value="Unassembled WGS sequence"/>
</dbReference>
<evidence type="ECO:0000313" key="1">
    <source>
        <dbReference type="EMBL" id="RKL51270.1"/>
    </source>
</evidence>
<protein>
    <submittedName>
        <fullName evidence="1">Uncharacterized protein</fullName>
    </submittedName>
</protein>
<dbReference type="EMBL" id="MRDB01000001">
    <property type="protein sequence ID" value="RKL51270.1"/>
    <property type="molecule type" value="Genomic_DNA"/>
</dbReference>
<sequence length="365" mass="42809">MASSNPFGQLPAELMMIILGALDSAEDLHSIIRADPRALGVFLQNKQRILPSLRSSLGESCSQRLIQAVMIHRLRQSEADSHSLTRLQAEQIMKPVLTSPPEPCRFIKLNLGALGDLYQLFRESRSFKDYYKTRMAEYDDTRTRERSNRRIKIEECPGTGIQEIVFESSLLERKKPRLWYLDSTGMQRAYLLFEAYRHTLWFSTNLLQDYGTGDDRYDFHIPWNFIYHDKLLCTRTFQAIFVFLFREYNGLLRQVHSRINGSDYNCRFDLTDNTWRIPSRQFLQRGMRDRLQFTAYLTSQGFHRFLNVQDMDDDAQEEHILSLYVRYLDLKADRQTCPMVVGADLEHSLMALCYRERNVALGGLR</sequence>
<proteinExistence type="predicted"/>
<gene>
    <name evidence="1" type="ORF">BFJ72_g723</name>
</gene>
<reference evidence="1 2" key="1">
    <citation type="journal article" date="2018" name="Sci. Rep.">
        <title>Characterisation of pathogen-specific regions and novel effector candidates in Fusarium oxysporum f. sp. cepae.</title>
        <authorList>
            <person name="Armitage A.D."/>
            <person name="Taylor A."/>
            <person name="Sobczyk M.K."/>
            <person name="Baxter L."/>
            <person name="Greenfield B.P."/>
            <person name="Bates H.J."/>
            <person name="Wilson F."/>
            <person name="Jackson A.C."/>
            <person name="Ott S."/>
            <person name="Harrison R.J."/>
            <person name="Clarkson J.P."/>
        </authorList>
    </citation>
    <scope>NUCLEOTIDE SEQUENCE [LARGE SCALE GENOMIC DNA]</scope>
    <source>
        <strain evidence="1 2">Fp_A8</strain>
    </source>
</reference>
<evidence type="ECO:0000313" key="2">
    <source>
        <dbReference type="Proteomes" id="UP000283569"/>
    </source>
</evidence>